<dbReference type="PANTHER" id="PTHR33116:SF78">
    <property type="entry name" value="OS12G0587133 PROTEIN"/>
    <property type="match status" value="1"/>
</dbReference>
<protein>
    <submittedName>
        <fullName evidence="1">Uncharacterized protein</fullName>
    </submittedName>
</protein>
<keyword evidence="2" id="KW-1185">Reference proteome</keyword>
<organism evidence="1 2">
    <name type="scientific">Erythroxylum novogranatense</name>
    <dbReference type="NCBI Taxonomy" id="1862640"/>
    <lineage>
        <taxon>Eukaryota</taxon>
        <taxon>Viridiplantae</taxon>
        <taxon>Streptophyta</taxon>
        <taxon>Embryophyta</taxon>
        <taxon>Tracheophyta</taxon>
        <taxon>Spermatophyta</taxon>
        <taxon>Magnoliopsida</taxon>
        <taxon>eudicotyledons</taxon>
        <taxon>Gunneridae</taxon>
        <taxon>Pentapetalae</taxon>
        <taxon>rosids</taxon>
        <taxon>fabids</taxon>
        <taxon>Malpighiales</taxon>
        <taxon>Erythroxylaceae</taxon>
        <taxon>Erythroxylum</taxon>
    </lineage>
</organism>
<sequence length="208" mass="24216">MQVAWLPSHVCSNIDQVIKKFVWNRTDSRRGIHLISWDIVTKPKTTGGLRLRQSRMMNTALLGKLLWTTHEQPNKNWVSLICAKYGKGQTFLEWEKKTNCSKVWLDIIRVRDELRNGYKYRIGLGFLVSIWHDNWLGQGPLINWQDLVEEDDWDLMISDILDDTGAWNFLHLRTEISNAICCEFPRICQPITFVGEDKLIWGPSSSGQ</sequence>
<comment type="caution">
    <text evidence="1">The sequence shown here is derived from an EMBL/GenBank/DDBJ whole genome shotgun (WGS) entry which is preliminary data.</text>
</comment>
<reference evidence="1 2" key="1">
    <citation type="submission" date="2021-09" db="EMBL/GenBank/DDBJ databases">
        <title>Genomic insights and catalytic innovation underlie evolution of tropane alkaloids biosynthesis.</title>
        <authorList>
            <person name="Wang Y.-J."/>
            <person name="Tian T."/>
            <person name="Huang J.-P."/>
            <person name="Huang S.-X."/>
        </authorList>
    </citation>
    <scope>NUCLEOTIDE SEQUENCE [LARGE SCALE GENOMIC DNA]</scope>
    <source>
        <strain evidence="1">KIB-2018</strain>
        <tissue evidence="1">Leaf</tissue>
    </source>
</reference>
<evidence type="ECO:0000313" key="1">
    <source>
        <dbReference type="EMBL" id="KAJ8761992.1"/>
    </source>
</evidence>
<proteinExistence type="predicted"/>
<dbReference type="AlphaFoldDB" id="A0AAV8T5D3"/>
<dbReference type="EMBL" id="JAIWQS010000006">
    <property type="protein sequence ID" value="KAJ8761992.1"/>
    <property type="molecule type" value="Genomic_DNA"/>
</dbReference>
<dbReference type="PANTHER" id="PTHR33116">
    <property type="entry name" value="REVERSE TRANSCRIPTASE ZINC-BINDING DOMAIN-CONTAINING PROTEIN-RELATED-RELATED"/>
    <property type="match status" value="1"/>
</dbReference>
<evidence type="ECO:0000313" key="2">
    <source>
        <dbReference type="Proteomes" id="UP001159364"/>
    </source>
</evidence>
<accession>A0AAV8T5D3</accession>
<dbReference type="Proteomes" id="UP001159364">
    <property type="component" value="Linkage Group LG06"/>
</dbReference>
<name>A0AAV8T5D3_9ROSI</name>
<gene>
    <name evidence="1" type="ORF">K2173_006594</name>
</gene>